<dbReference type="Proteomes" id="UP000192247">
    <property type="component" value="Unassembled WGS sequence"/>
</dbReference>
<sequence length="217" mass="24574">MKLIAFIVVAATLLQKQAVSKLLPLIVWHGLNDHCSGSAGKIIAILTKFVKDLYVHCIRITDSGSDSDEKSASVWHNTNTQLDRACEAVSRDEKLKNGFNALGISQGGLLLRALIQKCPPSEVNNFVTLSSPHQGVYGIPNCEKIFPAFMCKWLKQVLYPHGYQNWIQGIAAPIQYWHDPYSEQAFQRKSTFLAEYNNEKMRINKCPKEMYKENFLK</sequence>
<evidence type="ECO:0000256" key="6">
    <source>
        <dbReference type="ARBA" id="ARBA00023157"/>
    </source>
</evidence>
<dbReference type="GO" id="GO:0005764">
    <property type="term" value="C:lysosome"/>
    <property type="evidence" value="ECO:0007669"/>
    <property type="project" value="TreeGrafter"/>
</dbReference>
<dbReference type="AlphaFoldDB" id="A0A1V9XXF0"/>
<dbReference type="STRING" id="418985.A0A1V9XXF0"/>
<dbReference type="SUPFAM" id="SSF53474">
    <property type="entry name" value="alpha/beta-Hydrolases"/>
    <property type="match status" value="1"/>
</dbReference>
<evidence type="ECO:0000256" key="2">
    <source>
        <dbReference type="ARBA" id="ARBA00012423"/>
    </source>
</evidence>
<evidence type="ECO:0000256" key="7">
    <source>
        <dbReference type="ARBA" id="ARBA00023180"/>
    </source>
</evidence>
<keyword evidence="6" id="KW-1015">Disulfide bond</keyword>
<evidence type="ECO:0000256" key="4">
    <source>
        <dbReference type="ARBA" id="ARBA00022729"/>
    </source>
</evidence>
<dbReference type="OrthoDB" id="155976at2759"/>
<dbReference type="InterPro" id="IPR002472">
    <property type="entry name" value="Palm_thioest"/>
</dbReference>
<dbReference type="PANTHER" id="PTHR11247">
    <property type="entry name" value="PALMITOYL-PROTEIN THIOESTERASE/DOLICHYLDIPHOSPHATASE 1"/>
    <property type="match status" value="1"/>
</dbReference>
<feature type="non-terminal residue" evidence="10">
    <location>
        <position position="217"/>
    </location>
</feature>
<gene>
    <name evidence="10" type="ORF">BIW11_06578</name>
</gene>
<accession>A0A1V9XXF0</accession>
<dbReference type="Gene3D" id="3.40.50.1820">
    <property type="entry name" value="alpha/beta hydrolase"/>
    <property type="match status" value="1"/>
</dbReference>
<evidence type="ECO:0000256" key="8">
    <source>
        <dbReference type="ARBA" id="ARBA00031934"/>
    </source>
</evidence>
<dbReference type="EMBL" id="MNPL01002544">
    <property type="protein sequence ID" value="OQR78176.1"/>
    <property type="molecule type" value="Genomic_DNA"/>
</dbReference>
<feature type="signal peptide" evidence="9">
    <location>
        <begin position="1"/>
        <end position="20"/>
    </location>
</feature>
<feature type="chain" id="PRO_5010730734" description="Palmitoyl-protein thioesterase 1" evidence="9">
    <location>
        <begin position="21"/>
        <end position="217"/>
    </location>
</feature>
<dbReference type="PRINTS" id="PR00414">
    <property type="entry name" value="PPTHIESTRASE"/>
</dbReference>
<protein>
    <recommendedName>
        <fullName evidence="3">Palmitoyl-protein thioesterase 1</fullName>
        <ecNumber evidence="2">3.1.2.22</ecNumber>
    </recommendedName>
    <alternativeName>
        <fullName evidence="8">Palmitoyl-protein hydrolase 1</fullName>
    </alternativeName>
</protein>
<dbReference type="InterPro" id="IPR029058">
    <property type="entry name" value="AB_hydrolase_fold"/>
</dbReference>
<comment type="caution">
    <text evidence="10">The sequence shown here is derived from an EMBL/GenBank/DDBJ whole genome shotgun (WGS) entry which is preliminary data.</text>
</comment>
<evidence type="ECO:0000313" key="10">
    <source>
        <dbReference type="EMBL" id="OQR78176.1"/>
    </source>
</evidence>
<proteinExistence type="inferred from homology"/>
<keyword evidence="4 9" id="KW-0732">Signal</keyword>
<evidence type="ECO:0000256" key="5">
    <source>
        <dbReference type="ARBA" id="ARBA00022801"/>
    </source>
</evidence>
<evidence type="ECO:0000256" key="1">
    <source>
        <dbReference type="ARBA" id="ARBA00010758"/>
    </source>
</evidence>
<organism evidence="10 11">
    <name type="scientific">Tropilaelaps mercedesae</name>
    <dbReference type="NCBI Taxonomy" id="418985"/>
    <lineage>
        <taxon>Eukaryota</taxon>
        <taxon>Metazoa</taxon>
        <taxon>Ecdysozoa</taxon>
        <taxon>Arthropoda</taxon>
        <taxon>Chelicerata</taxon>
        <taxon>Arachnida</taxon>
        <taxon>Acari</taxon>
        <taxon>Parasitiformes</taxon>
        <taxon>Mesostigmata</taxon>
        <taxon>Gamasina</taxon>
        <taxon>Dermanyssoidea</taxon>
        <taxon>Laelapidae</taxon>
        <taxon>Tropilaelaps</taxon>
    </lineage>
</organism>
<reference evidence="10 11" key="1">
    <citation type="journal article" date="2017" name="Gigascience">
        <title>Draft genome of the honey bee ectoparasitic mite, Tropilaelaps mercedesae, is shaped by the parasitic life history.</title>
        <authorList>
            <person name="Dong X."/>
            <person name="Armstrong S.D."/>
            <person name="Xia D."/>
            <person name="Makepeace B.L."/>
            <person name="Darby A.C."/>
            <person name="Kadowaki T."/>
        </authorList>
    </citation>
    <scope>NUCLEOTIDE SEQUENCE [LARGE SCALE GENOMIC DNA]</scope>
    <source>
        <strain evidence="10">Wuxi-XJTLU</strain>
    </source>
</reference>
<dbReference type="EC" id="3.1.2.22" evidence="2"/>
<evidence type="ECO:0000256" key="9">
    <source>
        <dbReference type="SAM" id="SignalP"/>
    </source>
</evidence>
<dbReference type="PANTHER" id="PTHR11247:SF8">
    <property type="entry name" value="PALMITOYL-PROTEIN THIOESTERASE 1"/>
    <property type="match status" value="1"/>
</dbReference>
<comment type="similarity">
    <text evidence="1">Belongs to the palmitoyl-protein thioesterase family.</text>
</comment>
<evidence type="ECO:0000256" key="3">
    <source>
        <dbReference type="ARBA" id="ARBA00014212"/>
    </source>
</evidence>
<keyword evidence="11" id="KW-1185">Reference proteome</keyword>
<dbReference type="GO" id="GO:0008474">
    <property type="term" value="F:palmitoyl-(protein) hydrolase activity"/>
    <property type="evidence" value="ECO:0007669"/>
    <property type="project" value="UniProtKB-EC"/>
</dbReference>
<name>A0A1V9XXF0_9ACAR</name>
<keyword evidence="5" id="KW-0378">Hydrolase</keyword>
<keyword evidence="7" id="KW-0325">Glycoprotein</keyword>
<dbReference type="Pfam" id="PF02089">
    <property type="entry name" value="Palm_thioest"/>
    <property type="match status" value="1"/>
</dbReference>
<dbReference type="InParanoid" id="A0A1V9XXF0"/>
<evidence type="ECO:0000313" key="11">
    <source>
        <dbReference type="Proteomes" id="UP000192247"/>
    </source>
</evidence>